<proteinExistence type="predicted"/>
<gene>
    <name evidence="10" type="ORF">A5CBH24_08070</name>
</gene>
<evidence type="ECO:0000256" key="6">
    <source>
        <dbReference type="ARBA" id="ARBA00022777"/>
    </source>
</evidence>
<dbReference type="AlphaFoldDB" id="A0A4Y1WSG8"/>
<dbReference type="Gene3D" id="1.20.5.1930">
    <property type="match status" value="1"/>
</dbReference>
<dbReference type="GO" id="GO:0000155">
    <property type="term" value="F:phosphorelay sensor kinase activity"/>
    <property type="evidence" value="ECO:0007669"/>
    <property type="project" value="InterPro"/>
</dbReference>
<keyword evidence="5" id="KW-0547">Nucleotide-binding</keyword>
<dbReference type="KEGG" id="acou:A5CBH24_08070"/>
<keyword evidence="6" id="KW-0418">Kinase</keyword>
<keyword evidence="8" id="KW-0902">Two-component regulatory system</keyword>
<dbReference type="InterPro" id="IPR036890">
    <property type="entry name" value="HATPase_C_sf"/>
</dbReference>
<evidence type="ECO:0000256" key="4">
    <source>
        <dbReference type="ARBA" id="ARBA00022679"/>
    </source>
</evidence>
<evidence type="ECO:0000256" key="5">
    <source>
        <dbReference type="ARBA" id="ARBA00022741"/>
    </source>
</evidence>
<accession>A0A4Y1WSG8</accession>
<evidence type="ECO:0000259" key="9">
    <source>
        <dbReference type="SMART" id="SM00387"/>
    </source>
</evidence>
<evidence type="ECO:0000256" key="7">
    <source>
        <dbReference type="ARBA" id="ARBA00022840"/>
    </source>
</evidence>
<dbReference type="Pfam" id="PF02518">
    <property type="entry name" value="HATPase_c"/>
    <property type="match status" value="1"/>
</dbReference>
<dbReference type="InterPro" id="IPR050482">
    <property type="entry name" value="Sensor_HK_TwoCompSys"/>
</dbReference>
<evidence type="ECO:0000256" key="3">
    <source>
        <dbReference type="ARBA" id="ARBA00022553"/>
    </source>
</evidence>
<dbReference type="SMART" id="SM00387">
    <property type="entry name" value="HATPase_c"/>
    <property type="match status" value="1"/>
</dbReference>
<comment type="catalytic activity">
    <reaction evidence="1">
        <text>ATP + protein L-histidine = ADP + protein N-phospho-L-histidine.</text>
        <dbReference type="EC" id="2.7.13.3"/>
    </reaction>
</comment>
<dbReference type="GO" id="GO:0046983">
    <property type="term" value="F:protein dimerization activity"/>
    <property type="evidence" value="ECO:0007669"/>
    <property type="project" value="InterPro"/>
</dbReference>
<dbReference type="EMBL" id="AP019735">
    <property type="protein sequence ID" value="BBL03494.1"/>
    <property type="molecule type" value="Genomic_DNA"/>
</dbReference>
<dbReference type="PANTHER" id="PTHR24421">
    <property type="entry name" value="NITRATE/NITRITE SENSOR PROTEIN NARX-RELATED"/>
    <property type="match status" value="1"/>
</dbReference>
<evidence type="ECO:0000256" key="1">
    <source>
        <dbReference type="ARBA" id="ARBA00000085"/>
    </source>
</evidence>
<reference evidence="11" key="1">
    <citation type="submission" date="2019-06" db="EMBL/GenBank/DDBJ databases">
        <title>Alistipes onderdonkii subsp. vulgaris subsp. nov., Alistipes dispar sp. nov. and Alistipes communis sp. nov., isolated from human faeces, and creation of Alistipes onderdonkii subsp. onderdonkii subsp. nov.</title>
        <authorList>
            <person name="Sakamoto M."/>
            <person name="Ikeyama N."/>
            <person name="Ogata Y."/>
            <person name="Suda W."/>
            <person name="Iino T."/>
            <person name="Hattori M."/>
            <person name="Ohkuma M."/>
        </authorList>
    </citation>
    <scope>NUCLEOTIDE SEQUENCE [LARGE SCALE GENOMIC DNA]</scope>
    <source>
        <strain evidence="11">5CBH24</strain>
    </source>
</reference>
<dbReference type="GO" id="GO:0005524">
    <property type="term" value="F:ATP binding"/>
    <property type="evidence" value="ECO:0007669"/>
    <property type="project" value="UniProtKB-KW"/>
</dbReference>
<accession>A0A4Y1XQA2</accession>
<dbReference type="CDD" id="cd16917">
    <property type="entry name" value="HATPase_UhpB-NarQ-NarX-like"/>
    <property type="match status" value="1"/>
</dbReference>
<keyword evidence="7" id="KW-0067">ATP-binding</keyword>
<keyword evidence="3" id="KW-0597">Phosphoprotein</keyword>
<dbReference type="EC" id="2.7.13.3" evidence="2"/>
<dbReference type="Gene3D" id="3.30.565.10">
    <property type="entry name" value="Histidine kinase-like ATPase, C-terminal domain"/>
    <property type="match status" value="1"/>
</dbReference>
<evidence type="ECO:0000256" key="8">
    <source>
        <dbReference type="ARBA" id="ARBA00023012"/>
    </source>
</evidence>
<feature type="domain" description="Histidine kinase/HSP90-like ATPase" evidence="9">
    <location>
        <begin position="218"/>
        <end position="313"/>
    </location>
</feature>
<evidence type="ECO:0000313" key="10">
    <source>
        <dbReference type="EMBL" id="BBL03494.1"/>
    </source>
</evidence>
<dbReference type="GO" id="GO:0016020">
    <property type="term" value="C:membrane"/>
    <property type="evidence" value="ECO:0007669"/>
    <property type="project" value="InterPro"/>
</dbReference>
<dbReference type="Proteomes" id="UP000318946">
    <property type="component" value="Chromosome"/>
</dbReference>
<dbReference type="InterPro" id="IPR011712">
    <property type="entry name" value="Sig_transdc_His_kin_sub3_dim/P"/>
</dbReference>
<protein>
    <recommendedName>
        <fullName evidence="2">histidine kinase</fullName>
        <ecNumber evidence="2">2.7.13.3</ecNumber>
    </recommendedName>
</protein>
<dbReference type="PANTHER" id="PTHR24421:SF10">
    <property type="entry name" value="NITRATE_NITRITE SENSOR PROTEIN NARQ"/>
    <property type="match status" value="1"/>
</dbReference>
<keyword evidence="4" id="KW-0808">Transferase</keyword>
<keyword evidence="11" id="KW-1185">Reference proteome</keyword>
<name>A0A4Y1WSG8_9BACT</name>
<organism evidence="10 11">
    <name type="scientific">Alistipes communis</name>
    <dbReference type="NCBI Taxonomy" id="2585118"/>
    <lineage>
        <taxon>Bacteria</taxon>
        <taxon>Pseudomonadati</taxon>
        <taxon>Bacteroidota</taxon>
        <taxon>Bacteroidia</taxon>
        <taxon>Bacteroidales</taxon>
        <taxon>Rikenellaceae</taxon>
        <taxon>Alistipes</taxon>
    </lineage>
</organism>
<dbReference type="Pfam" id="PF07730">
    <property type="entry name" value="HisKA_3"/>
    <property type="match status" value="1"/>
</dbReference>
<dbReference type="SUPFAM" id="SSF55874">
    <property type="entry name" value="ATPase domain of HSP90 chaperone/DNA topoisomerase II/histidine kinase"/>
    <property type="match status" value="1"/>
</dbReference>
<evidence type="ECO:0000313" key="11">
    <source>
        <dbReference type="Proteomes" id="UP000318946"/>
    </source>
</evidence>
<dbReference type="InterPro" id="IPR003594">
    <property type="entry name" value="HATPase_dom"/>
</dbReference>
<sequence>MIKVFLIIAVIIQTVATVYALRLVRATKYNAVWILFIIGFSLLSVERIVQVMVVNGGVGIPHDTFSWLGVVISICMSIGVMYAHKLIRYIDRLNRQRQLMQKRILTAVLRTEEKSRSQFSKELHDGLGPLLSSAKMSLTALSREERTPAQREIIDNTTYVIDEAIRSLREISNNLSPQVLNDFGLARGIQNFISRSAALHSVRIRFTTNLRAERFDTDIEVILYRVVCELINNSLKHSGCSEINLSLSSGGDTLTLDYSDNGCGFNPAAVMDCGMGLSNIVSRVHSINGHCNVEGAKGKGMHAAIRVNVRGEASAAAGARRRTAARRRKRR</sequence>
<evidence type="ECO:0000256" key="2">
    <source>
        <dbReference type="ARBA" id="ARBA00012438"/>
    </source>
</evidence>